<keyword evidence="4" id="KW-0443">Lipid metabolism</keyword>
<dbReference type="InterPro" id="IPR050709">
    <property type="entry name" value="Biotin_Carboxyl_Carrier/Decarb"/>
</dbReference>
<protein>
    <recommendedName>
        <fullName evidence="2 4">Biotin carboxyl carrier protein of acetyl-CoA carboxylase</fullName>
    </recommendedName>
</protein>
<dbReference type="SUPFAM" id="SSF51230">
    <property type="entry name" value="Single hybrid motif"/>
    <property type="match status" value="1"/>
</dbReference>
<dbReference type="PANTHER" id="PTHR45266">
    <property type="entry name" value="OXALOACETATE DECARBOXYLASE ALPHA CHAIN"/>
    <property type="match status" value="1"/>
</dbReference>
<evidence type="ECO:0000313" key="7">
    <source>
        <dbReference type="Proteomes" id="UP001272242"/>
    </source>
</evidence>
<dbReference type="InterPro" id="IPR001249">
    <property type="entry name" value="AcCoA_biotinCC"/>
</dbReference>
<keyword evidence="4" id="KW-0275">Fatty acid biosynthesis</keyword>
<name>A0ABU5EWS0_9BACT</name>
<evidence type="ECO:0000256" key="1">
    <source>
        <dbReference type="ARBA" id="ARBA00003761"/>
    </source>
</evidence>
<keyword evidence="3 4" id="KW-0092">Biotin</keyword>
<dbReference type="RefSeq" id="WP_320686404.1">
    <property type="nucleotide sequence ID" value="NZ_JAXBLV010000122.1"/>
</dbReference>
<evidence type="ECO:0000256" key="4">
    <source>
        <dbReference type="RuleBase" id="RU364072"/>
    </source>
</evidence>
<keyword evidence="4" id="KW-0444">Lipid biosynthesis</keyword>
<dbReference type="Gene3D" id="2.40.50.100">
    <property type="match status" value="1"/>
</dbReference>
<evidence type="ECO:0000259" key="5">
    <source>
        <dbReference type="PROSITE" id="PS50968"/>
    </source>
</evidence>
<dbReference type="CDD" id="cd06850">
    <property type="entry name" value="biotinyl_domain"/>
    <property type="match status" value="1"/>
</dbReference>
<comment type="function">
    <text evidence="1 4">This protein is a component of the acetyl coenzyme A carboxylase complex; first, biotin carboxylase catalyzes the carboxylation of the carrier protein and then the transcarboxylase transfers the carboxyl group to form malonyl-CoA.</text>
</comment>
<dbReference type="Pfam" id="PF00364">
    <property type="entry name" value="Biotin_lipoyl"/>
    <property type="match status" value="1"/>
</dbReference>
<proteinExistence type="predicted"/>
<feature type="domain" description="Lipoyl-binding" evidence="5">
    <location>
        <begin position="91"/>
        <end position="167"/>
    </location>
</feature>
<accession>A0ABU5EWS0</accession>
<dbReference type="GO" id="GO:0003989">
    <property type="term" value="F:acetyl-CoA carboxylase activity"/>
    <property type="evidence" value="ECO:0007669"/>
    <property type="project" value="UniProtKB-EC"/>
</dbReference>
<sequence length="169" mass="17909">MADDQRDAPRPFDVRTVEHLLKLMTEHDLAEVDLKEGEHRIRLRKGGALIGYAPAPAPVRLPAPAVPAAAAPGAAPPAPAAAPAPAPAKNLIEIKSQMVGTFYSKPDPKKPDFVTLGAKVTPKTVVCTIEAMKLYNEVTADCAGTIAEVCKQSGDFVEFGTVLFRVDPS</sequence>
<dbReference type="PANTHER" id="PTHR45266:SF3">
    <property type="entry name" value="OXALOACETATE DECARBOXYLASE ALPHA CHAIN"/>
    <property type="match status" value="1"/>
</dbReference>
<dbReference type="InterPro" id="IPR000089">
    <property type="entry name" value="Biotin_lipoyl"/>
</dbReference>
<reference evidence="7" key="1">
    <citation type="journal article" date="2023" name="Mar. Drugs">
        <title>Gemmata algarum, a Novel Planctomycete Isolated from an Algal Mat, Displays Antimicrobial Activity.</title>
        <authorList>
            <person name="Kumar G."/>
            <person name="Kallscheuer N."/>
            <person name="Kashif M."/>
            <person name="Ahamad S."/>
            <person name="Jagadeeshwari U."/>
            <person name="Pannikurungottu S."/>
            <person name="Haufschild T."/>
            <person name="Kabuu M."/>
            <person name="Sasikala C."/>
            <person name="Jogler C."/>
            <person name="Ramana C."/>
        </authorList>
    </citation>
    <scope>NUCLEOTIDE SEQUENCE [LARGE SCALE GENOMIC DNA]</scope>
    <source>
        <strain evidence="7">JC673</strain>
    </source>
</reference>
<gene>
    <name evidence="6" type="primary">accB</name>
    <name evidence="6" type="ORF">R5W23_000704</name>
</gene>
<dbReference type="PROSITE" id="PS50968">
    <property type="entry name" value="BIOTINYL_LIPOYL"/>
    <property type="match status" value="1"/>
</dbReference>
<dbReference type="Proteomes" id="UP001272242">
    <property type="component" value="Unassembled WGS sequence"/>
</dbReference>
<dbReference type="PRINTS" id="PR01071">
    <property type="entry name" value="ACOABIOTINCC"/>
</dbReference>
<keyword evidence="6" id="KW-0436">Ligase</keyword>
<organism evidence="6 7">
    <name type="scientific">Gemmata algarum</name>
    <dbReference type="NCBI Taxonomy" id="2975278"/>
    <lineage>
        <taxon>Bacteria</taxon>
        <taxon>Pseudomonadati</taxon>
        <taxon>Planctomycetota</taxon>
        <taxon>Planctomycetia</taxon>
        <taxon>Gemmatales</taxon>
        <taxon>Gemmataceae</taxon>
        <taxon>Gemmata</taxon>
    </lineage>
</organism>
<dbReference type="EMBL" id="JAXBLV010000122">
    <property type="protein sequence ID" value="MDY3559690.1"/>
    <property type="molecule type" value="Genomic_DNA"/>
</dbReference>
<comment type="caution">
    <text evidence="6">The sequence shown here is derived from an EMBL/GenBank/DDBJ whole genome shotgun (WGS) entry which is preliminary data.</text>
</comment>
<comment type="pathway">
    <text evidence="4">Lipid metabolism; fatty acid biosynthesis.</text>
</comment>
<dbReference type="InterPro" id="IPR011053">
    <property type="entry name" value="Single_hybrid_motif"/>
</dbReference>
<evidence type="ECO:0000313" key="6">
    <source>
        <dbReference type="EMBL" id="MDY3559690.1"/>
    </source>
</evidence>
<keyword evidence="4" id="KW-0276">Fatty acid metabolism</keyword>
<evidence type="ECO:0000256" key="3">
    <source>
        <dbReference type="ARBA" id="ARBA00023267"/>
    </source>
</evidence>
<keyword evidence="7" id="KW-1185">Reference proteome</keyword>
<dbReference type="NCBIfam" id="TIGR00531">
    <property type="entry name" value="BCCP"/>
    <property type="match status" value="1"/>
</dbReference>
<evidence type="ECO:0000256" key="2">
    <source>
        <dbReference type="ARBA" id="ARBA00017562"/>
    </source>
</evidence>